<keyword evidence="2" id="KW-1185">Reference proteome</keyword>
<reference evidence="1" key="2">
    <citation type="submission" date="2020-02" db="EMBL/GenBank/DDBJ databases">
        <title>Identification and distribution of gene clusters putatively required for synthesis of sphingolipid metabolism inhibitors in phylogenetically diverse species of the filamentous fungus Fusarium.</title>
        <authorList>
            <person name="Kim H.-S."/>
            <person name="Busman M."/>
            <person name="Brown D.W."/>
            <person name="Divon H."/>
            <person name="Uhlig S."/>
            <person name="Proctor R.H."/>
        </authorList>
    </citation>
    <scope>NUCLEOTIDE SEQUENCE</scope>
    <source>
        <strain evidence="1">NRRL 25174</strain>
    </source>
</reference>
<proteinExistence type="predicted"/>
<accession>A0A9P5AK82</accession>
<dbReference type="Proteomes" id="UP000730481">
    <property type="component" value="Unassembled WGS sequence"/>
</dbReference>
<dbReference type="OrthoDB" id="509124at2759"/>
<evidence type="ECO:0000313" key="1">
    <source>
        <dbReference type="EMBL" id="KAF4340280.1"/>
    </source>
</evidence>
<dbReference type="EMBL" id="PVQB02000243">
    <property type="protein sequence ID" value="KAF4340280.1"/>
    <property type="molecule type" value="Genomic_DNA"/>
</dbReference>
<organism evidence="1 2">
    <name type="scientific">Fusarium beomiforme</name>
    <dbReference type="NCBI Taxonomy" id="44412"/>
    <lineage>
        <taxon>Eukaryota</taxon>
        <taxon>Fungi</taxon>
        <taxon>Dikarya</taxon>
        <taxon>Ascomycota</taxon>
        <taxon>Pezizomycotina</taxon>
        <taxon>Sordariomycetes</taxon>
        <taxon>Hypocreomycetidae</taxon>
        <taxon>Hypocreales</taxon>
        <taxon>Nectriaceae</taxon>
        <taxon>Fusarium</taxon>
        <taxon>Fusarium burgessii species complex</taxon>
    </lineage>
</organism>
<reference evidence="1" key="1">
    <citation type="journal article" date="2017" name="Mycologia">
        <title>Fusarium algeriense, sp. nov., a novel toxigenic crown rot pathogen of durum wheat from Algeria is nested in the Fusarium burgessii species complex.</title>
        <authorList>
            <person name="Laraba I."/>
            <person name="Keddad A."/>
            <person name="Boureghda H."/>
            <person name="Abdallah N."/>
            <person name="Vaughan M.M."/>
            <person name="Proctor R.H."/>
            <person name="Busman M."/>
            <person name="O'Donnell K."/>
        </authorList>
    </citation>
    <scope>NUCLEOTIDE SEQUENCE</scope>
    <source>
        <strain evidence="1">NRRL 25174</strain>
    </source>
</reference>
<gene>
    <name evidence="1" type="ORF">FBEOM_5791</name>
</gene>
<protein>
    <submittedName>
        <fullName evidence="1">Start-like domain protein</fullName>
    </submittedName>
</protein>
<dbReference type="AlphaFoldDB" id="A0A9P5AK82"/>
<sequence>METAKAIECTTPIAKHSLGAGRVVFTAGSTITIDVPAKEAFGAIVGFDKYHEWNTWTPKLTFTDMKAEDAVEPGANGILEVMTDSNGNLMEIPIEARSNPLYLHHEARLMLIQVLELRYGKDECKLVWKTKYPPWWAATIERVQVVTPKGPNSCEVKNWESMGGLAAYAMKLSWVAKDLETANLKYLDELAAFARKGVSNRE</sequence>
<comment type="caution">
    <text evidence="1">The sequence shown here is derived from an EMBL/GenBank/DDBJ whole genome shotgun (WGS) entry which is preliminary data.</text>
</comment>
<evidence type="ECO:0000313" key="2">
    <source>
        <dbReference type="Proteomes" id="UP000730481"/>
    </source>
</evidence>
<dbReference type="SUPFAM" id="SSF55961">
    <property type="entry name" value="Bet v1-like"/>
    <property type="match status" value="1"/>
</dbReference>
<name>A0A9P5AK82_9HYPO</name>